<keyword evidence="7 8" id="KW-0998">Cell outer membrane</keyword>
<dbReference type="PANTHER" id="PTHR47234:SF2">
    <property type="entry name" value="TONB-DEPENDENT RECEPTOR"/>
    <property type="match status" value="1"/>
</dbReference>
<accession>A0AAP6MJT5</accession>
<keyword evidence="5 9" id="KW-0798">TonB box</keyword>
<dbReference type="Gene3D" id="2.170.130.10">
    <property type="entry name" value="TonB-dependent receptor, plug domain"/>
    <property type="match status" value="1"/>
</dbReference>
<dbReference type="InterPro" id="IPR037066">
    <property type="entry name" value="Plug_dom_sf"/>
</dbReference>
<evidence type="ECO:0000313" key="12">
    <source>
        <dbReference type="EMBL" id="MEA5444628.1"/>
    </source>
</evidence>
<organism evidence="12 13">
    <name type="scientific">Natronospira elongata</name>
    <dbReference type="NCBI Taxonomy" id="3110268"/>
    <lineage>
        <taxon>Bacteria</taxon>
        <taxon>Pseudomonadati</taxon>
        <taxon>Pseudomonadota</taxon>
        <taxon>Gammaproteobacteria</taxon>
        <taxon>Natronospirales</taxon>
        <taxon>Natronospiraceae</taxon>
        <taxon>Natronospira</taxon>
    </lineage>
</organism>
<keyword evidence="6 8" id="KW-0472">Membrane</keyword>
<reference evidence="12 13" key="1">
    <citation type="submission" date="2023-12" db="EMBL/GenBank/DDBJ databases">
        <title>Whole-genome sequencing of halo(alkali)philic microorganisms from hypersaline lakes.</title>
        <authorList>
            <person name="Sorokin D.Y."/>
            <person name="Merkel A.Y."/>
            <person name="Messina E."/>
            <person name="Yakimov M."/>
        </authorList>
    </citation>
    <scope>NUCLEOTIDE SEQUENCE [LARGE SCALE GENOMIC DNA]</scope>
    <source>
        <strain evidence="12 13">AB-CW1</strain>
    </source>
</reference>
<dbReference type="InterPro" id="IPR036942">
    <property type="entry name" value="Beta-barrel_TonB_sf"/>
</dbReference>
<dbReference type="Gene3D" id="2.40.170.20">
    <property type="entry name" value="TonB-dependent receptor, beta-barrel domain"/>
    <property type="match status" value="1"/>
</dbReference>
<dbReference type="CDD" id="cd01347">
    <property type="entry name" value="ligand_gated_channel"/>
    <property type="match status" value="1"/>
</dbReference>
<dbReference type="SUPFAM" id="SSF56935">
    <property type="entry name" value="Porins"/>
    <property type="match status" value="1"/>
</dbReference>
<evidence type="ECO:0000256" key="3">
    <source>
        <dbReference type="ARBA" id="ARBA00022452"/>
    </source>
</evidence>
<comment type="subcellular location">
    <subcellularLocation>
        <location evidence="1 8">Cell outer membrane</location>
        <topology evidence="1 8">Multi-pass membrane protein</topology>
    </subcellularLocation>
</comment>
<dbReference type="Proteomes" id="UP001302316">
    <property type="component" value="Unassembled WGS sequence"/>
</dbReference>
<evidence type="ECO:0000259" key="11">
    <source>
        <dbReference type="Pfam" id="PF07715"/>
    </source>
</evidence>
<name>A0AAP6MJT5_9GAMM</name>
<evidence type="ECO:0000313" key="13">
    <source>
        <dbReference type="Proteomes" id="UP001302316"/>
    </source>
</evidence>
<keyword evidence="13" id="KW-1185">Reference proteome</keyword>
<gene>
    <name evidence="12" type="ORF">VCB98_02205</name>
</gene>
<dbReference type="GO" id="GO:0009279">
    <property type="term" value="C:cell outer membrane"/>
    <property type="evidence" value="ECO:0007669"/>
    <property type="project" value="UniProtKB-SubCell"/>
</dbReference>
<protein>
    <submittedName>
        <fullName evidence="12">TonB-dependent receptor</fullName>
    </submittedName>
</protein>
<proteinExistence type="inferred from homology"/>
<dbReference type="PROSITE" id="PS52016">
    <property type="entry name" value="TONB_DEPENDENT_REC_3"/>
    <property type="match status" value="1"/>
</dbReference>
<dbReference type="InterPro" id="IPR000531">
    <property type="entry name" value="Beta-barrel_TonB"/>
</dbReference>
<dbReference type="AlphaFoldDB" id="A0AAP6MJT5"/>
<evidence type="ECO:0000256" key="6">
    <source>
        <dbReference type="ARBA" id="ARBA00023136"/>
    </source>
</evidence>
<evidence type="ECO:0000256" key="8">
    <source>
        <dbReference type="PROSITE-ProRule" id="PRU01360"/>
    </source>
</evidence>
<keyword evidence="12" id="KW-0675">Receptor</keyword>
<comment type="caution">
    <text evidence="12">The sequence shown here is derived from an EMBL/GenBank/DDBJ whole genome shotgun (WGS) entry which is preliminary data.</text>
</comment>
<keyword evidence="3 8" id="KW-1134">Transmembrane beta strand</keyword>
<evidence type="ECO:0000256" key="1">
    <source>
        <dbReference type="ARBA" id="ARBA00004571"/>
    </source>
</evidence>
<evidence type="ECO:0000256" key="5">
    <source>
        <dbReference type="ARBA" id="ARBA00023077"/>
    </source>
</evidence>
<evidence type="ECO:0000259" key="10">
    <source>
        <dbReference type="Pfam" id="PF00593"/>
    </source>
</evidence>
<evidence type="ECO:0000256" key="2">
    <source>
        <dbReference type="ARBA" id="ARBA00022448"/>
    </source>
</evidence>
<dbReference type="Pfam" id="PF00593">
    <property type="entry name" value="TonB_dep_Rec_b-barrel"/>
    <property type="match status" value="1"/>
</dbReference>
<dbReference type="EMBL" id="JAYGII010000003">
    <property type="protein sequence ID" value="MEA5444628.1"/>
    <property type="molecule type" value="Genomic_DNA"/>
</dbReference>
<keyword evidence="2 8" id="KW-0813">Transport</keyword>
<evidence type="ECO:0000256" key="4">
    <source>
        <dbReference type="ARBA" id="ARBA00022692"/>
    </source>
</evidence>
<dbReference type="InterPro" id="IPR012910">
    <property type="entry name" value="Plug_dom"/>
</dbReference>
<dbReference type="PANTHER" id="PTHR47234">
    <property type="match status" value="1"/>
</dbReference>
<feature type="domain" description="TonB-dependent receptor plug" evidence="11">
    <location>
        <begin position="66"/>
        <end position="181"/>
    </location>
</feature>
<comment type="similarity">
    <text evidence="8 9">Belongs to the TonB-dependent receptor family.</text>
</comment>
<dbReference type="RefSeq" id="WP_346050033.1">
    <property type="nucleotide sequence ID" value="NZ_JAYGII010000003.1"/>
</dbReference>
<keyword evidence="4 8" id="KW-0812">Transmembrane</keyword>
<dbReference type="Pfam" id="PF07715">
    <property type="entry name" value="Plug"/>
    <property type="match status" value="1"/>
</dbReference>
<dbReference type="InterPro" id="IPR039426">
    <property type="entry name" value="TonB-dep_rcpt-like"/>
</dbReference>
<evidence type="ECO:0000256" key="9">
    <source>
        <dbReference type="RuleBase" id="RU003357"/>
    </source>
</evidence>
<sequence length="917" mass="100888">MSNQNAFDTKLAVAVFASLAWMTTANGLAVAETDDTDDESQAELERVQVTGSRIRGVDLEGVQPLLSFDREDLDASGQDSLIDFLRLLPQMGGGEGTFTTAQSGTLTGDSPAGAAGVSLRSLGTASTLVLVNGRRTTVASFANQSESFVDINSIPMAAVDRVDVLATGASAIYGADAVAGVVNVILRDDLDGGEVRLGYGDSAASSNDSRSSINVAFGRNFENGNVTGFIDYYDRSALRDRDRSITAVEPFPSQQGRWPSFNVDPDLIQEDFIEESCPPELQDVGRFGEFCSFNRNAFTDTVPPTERIGGGVFAHFDITDRTRWYADFIYQQNRSEANSAPAPWSGEIISLDHPDIPTDVQEEIDERADELDQFGIDPLFQGWGRFNEARAIDLESDTWRLVTGLDGITDGNWEWDTALTVARNRSVQRAISGIMNREKFRAGLFGELCPDGSVGCDPETDGLWYNPFGGQDANSPEVLDLVRERVPRRGESGLYGIDFSLAGDLASLRHGALSAAFGAEFRHEYAEDNPSPLATADPDDNFQVPVFGFGSTDVEADRNVVAAYAEFNVPLAENFDMQLAGRFDHYSDFSGAFSPKVGFRWQPHERFLMRGSWAQAFRAPSLAQVGAGITLSSGTLPCSEDSEFFDNWCEGEADDLSYLSQITGNPDLEAEDSDSWNFGIVTSPTDDLTISLDYWRFEHTNLVDIDDAVVFRDALNDPDLIAEPGGIGPGNVGIETMSGDLESRLWEVFVQLINVGEQKTDGVDLSIEQRIDLGQAGNLRLFLDATWINSFKRRLSTIEPEESLAGTWRYPEMLVNAEARWNTGPWQFGLLLRHTGSYEDDIERADIGDLARVSSWNRWDGSVSLDFDNESWLSLHVDNILDDEPPRVLGSSANVDLVNHTTMGRFYWLRYTMPFGR</sequence>
<feature type="domain" description="TonB-dependent receptor-like beta-barrel" evidence="10">
    <location>
        <begin position="381"/>
        <end position="880"/>
    </location>
</feature>
<evidence type="ECO:0000256" key="7">
    <source>
        <dbReference type="ARBA" id="ARBA00023237"/>
    </source>
</evidence>